<keyword evidence="4" id="KW-1185">Reference proteome</keyword>
<dbReference type="RefSeq" id="WP_194562053.1">
    <property type="nucleotide sequence ID" value="NZ_JADKPV010000001.1"/>
</dbReference>
<proteinExistence type="predicted"/>
<comment type="caution">
    <text evidence="3">The sequence shown here is derived from an EMBL/GenBank/DDBJ whole genome shotgun (WGS) entry which is preliminary data.</text>
</comment>
<evidence type="ECO:0000256" key="1">
    <source>
        <dbReference type="SAM" id="Phobius"/>
    </source>
</evidence>
<dbReference type="InterPro" id="IPR009589">
    <property type="entry name" value="PH_YyaB-like"/>
</dbReference>
<keyword evidence="1" id="KW-0812">Transmembrane</keyword>
<sequence>MYFPSKKSILLGLIIWGANASLLWDVIIHPSITGYVVIITFIPFISFLWFKTGYEIIEQHLVIRSGPFKSTIPIADIKKLTPSKTLLAGPALSLDRIEIAYGLYDIAIVSPKDKAGFAEALRRHNETIESPFPFSPMQIRNLK</sequence>
<feature type="domain" description="Uncharacterized protein YyaB-like PH" evidence="2">
    <location>
        <begin position="52"/>
        <end position="125"/>
    </location>
</feature>
<evidence type="ECO:0000313" key="4">
    <source>
        <dbReference type="Proteomes" id="UP000622653"/>
    </source>
</evidence>
<keyword evidence="1" id="KW-1133">Transmembrane helix</keyword>
<reference evidence="3" key="1">
    <citation type="submission" date="2020-11" db="EMBL/GenBank/DDBJ databases">
        <title>Multidrug resistant novel bacterium Savagea serpentis sp. nov., isolated from the scats of a vine snake (Ahaetulla nasuta).</title>
        <authorList>
            <person name="Venkata Ramana V."/>
            <person name="Vikas Patil S."/>
            <person name="Yogita Lugani V."/>
        </authorList>
    </citation>
    <scope>NUCLEOTIDE SEQUENCE</scope>
    <source>
        <strain evidence="3">SN6</strain>
    </source>
</reference>
<gene>
    <name evidence="3" type="ORF">IRY55_04535</name>
</gene>
<dbReference type="Pfam" id="PF06713">
    <property type="entry name" value="bPH_4"/>
    <property type="match status" value="1"/>
</dbReference>
<dbReference type="GO" id="GO:0030153">
    <property type="term" value="P:bacteriocin immunity"/>
    <property type="evidence" value="ECO:0007669"/>
    <property type="project" value="InterPro"/>
</dbReference>
<accession>A0A8J7G9F9</accession>
<keyword evidence="1" id="KW-0472">Membrane</keyword>
<dbReference type="EMBL" id="JADKPV010000001">
    <property type="protein sequence ID" value="MBF4500624.1"/>
    <property type="molecule type" value="Genomic_DNA"/>
</dbReference>
<evidence type="ECO:0000259" key="2">
    <source>
        <dbReference type="Pfam" id="PF06713"/>
    </source>
</evidence>
<dbReference type="Proteomes" id="UP000622653">
    <property type="component" value="Unassembled WGS sequence"/>
</dbReference>
<protein>
    <submittedName>
        <fullName evidence="3">PH domain-containing protein</fullName>
    </submittedName>
</protein>
<dbReference type="AlphaFoldDB" id="A0A8J7G9F9"/>
<evidence type="ECO:0000313" key="3">
    <source>
        <dbReference type="EMBL" id="MBF4500624.1"/>
    </source>
</evidence>
<feature type="transmembrane region" description="Helical" evidence="1">
    <location>
        <begin position="30"/>
        <end position="50"/>
    </location>
</feature>
<organism evidence="3 4">
    <name type="scientific">Savagea serpentis</name>
    <dbReference type="NCBI Taxonomy" id="2785297"/>
    <lineage>
        <taxon>Bacteria</taxon>
        <taxon>Bacillati</taxon>
        <taxon>Bacillota</taxon>
        <taxon>Bacilli</taxon>
        <taxon>Bacillales</taxon>
        <taxon>Caryophanaceae</taxon>
        <taxon>Savagea</taxon>
    </lineage>
</organism>
<name>A0A8J7G9F9_9BACL</name>